<dbReference type="AlphaFoldDB" id="A0A6A0GS81"/>
<sequence>MKSSAQLCGAAVLLLLQAVGSLTAVQGMEVSSVEVPRYLLLGESATLACHFRLQDEVLYSLTWWKDGRQFYSYIPSNSPRVVVFNVPGVTVNVTKQDCTSHRGHKSGVRRWDKTCVFFITHTRQSAYAGA</sequence>
<reference evidence="2" key="2">
    <citation type="journal article" date="2018" name="Environ. Sci. Technol.">
        <title>The Toxicogenome of Hyalella azteca: A Model for Sediment Ecotoxicology and Evolutionary Toxicology.</title>
        <authorList>
            <person name="Poynton H.C."/>
            <person name="Hasenbein S."/>
            <person name="Benoit J.B."/>
            <person name="Sepulveda M.S."/>
            <person name="Poelchau M.F."/>
            <person name="Hughes D.S.T."/>
            <person name="Murali S.C."/>
            <person name="Chen S."/>
            <person name="Glastad K.M."/>
            <person name="Goodisman M.A.D."/>
            <person name="Werren J.H."/>
            <person name="Vineis J.H."/>
            <person name="Bowen J.L."/>
            <person name="Friedrich M."/>
            <person name="Jones J."/>
            <person name="Robertson H.M."/>
            <person name="Feyereisen R."/>
            <person name="Mechler-Hickson A."/>
            <person name="Mathers N."/>
            <person name="Lee C.E."/>
            <person name="Colbourne J.K."/>
            <person name="Biales A."/>
            <person name="Johnston J.S."/>
            <person name="Wellborn G.A."/>
            <person name="Rosendale A.J."/>
            <person name="Cridge A.G."/>
            <person name="Munoz-Torres M.C."/>
            <person name="Bain P.A."/>
            <person name="Manny A.R."/>
            <person name="Major K.M."/>
            <person name="Lambert F.N."/>
            <person name="Vulpe C.D."/>
            <person name="Tuck P."/>
            <person name="Blalock B.J."/>
            <person name="Lin Y.Y."/>
            <person name="Smith M.E."/>
            <person name="Ochoa-Acuna H."/>
            <person name="Chen M.M."/>
            <person name="Childers C.P."/>
            <person name="Qu J."/>
            <person name="Dugan S."/>
            <person name="Lee S.L."/>
            <person name="Chao H."/>
            <person name="Dinh H."/>
            <person name="Han Y."/>
            <person name="Doddapaneni H."/>
            <person name="Worley K.C."/>
            <person name="Muzny D.M."/>
            <person name="Gibbs R.A."/>
            <person name="Richards S."/>
        </authorList>
    </citation>
    <scope>NUCLEOTIDE SEQUENCE</scope>
    <source>
        <strain evidence="2">HAZT.00-mixed</strain>
        <tissue evidence="2">Whole organism</tissue>
    </source>
</reference>
<keyword evidence="1" id="KW-0732">Signal</keyword>
<dbReference type="PANTHER" id="PTHR21261">
    <property type="entry name" value="BEAT PROTEIN"/>
    <property type="match status" value="1"/>
</dbReference>
<dbReference type="Proteomes" id="UP000711488">
    <property type="component" value="Unassembled WGS sequence"/>
</dbReference>
<evidence type="ECO:0008006" key="3">
    <source>
        <dbReference type="Google" id="ProtNLM"/>
    </source>
</evidence>
<organism evidence="2">
    <name type="scientific">Hyalella azteca</name>
    <name type="common">Amphipod</name>
    <dbReference type="NCBI Taxonomy" id="294128"/>
    <lineage>
        <taxon>Eukaryota</taxon>
        <taxon>Metazoa</taxon>
        <taxon>Ecdysozoa</taxon>
        <taxon>Arthropoda</taxon>
        <taxon>Crustacea</taxon>
        <taxon>Multicrustacea</taxon>
        <taxon>Malacostraca</taxon>
        <taxon>Eumalacostraca</taxon>
        <taxon>Peracarida</taxon>
        <taxon>Amphipoda</taxon>
        <taxon>Senticaudata</taxon>
        <taxon>Talitrida</taxon>
        <taxon>Talitroidea</taxon>
        <taxon>Hyalellidae</taxon>
        <taxon>Hyalella</taxon>
    </lineage>
</organism>
<proteinExistence type="predicted"/>
<protein>
    <recommendedName>
        <fullName evidence="3">Ig-like domain-containing protein</fullName>
    </recommendedName>
</protein>
<feature type="signal peptide" evidence="1">
    <location>
        <begin position="1"/>
        <end position="27"/>
    </location>
</feature>
<comment type="caution">
    <text evidence="2">The sequence shown here is derived from an EMBL/GenBank/DDBJ whole genome shotgun (WGS) entry which is preliminary data.</text>
</comment>
<reference evidence="2" key="3">
    <citation type="submission" date="2019-06" db="EMBL/GenBank/DDBJ databases">
        <authorList>
            <person name="Poynton C."/>
            <person name="Hasenbein S."/>
            <person name="Benoit J.B."/>
            <person name="Sepulveda M.S."/>
            <person name="Poelchau M.F."/>
            <person name="Murali S.C."/>
            <person name="Chen S."/>
            <person name="Glastad K.M."/>
            <person name="Werren J.H."/>
            <person name="Vineis J.H."/>
            <person name="Bowen J.L."/>
            <person name="Friedrich M."/>
            <person name="Jones J."/>
            <person name="Robertson H.M."/>
            <person name="Feyereisen R."/>
            <person name="Mechler-Hickson A."/>
            <person name="Mathers N."/>
            <person name="Lee C.E."/>
            <person name="Colbourne J.K."/>
            <person name="Biales A."/>
            <person name="Johnston J.S."/>
            <person name="Wellborn G.A."/>
            <person name="Rosendale A.J."/>
            <person name="Cridge A.G."/>
            <person name="Munoz-Torres M.C."/>
            <person name="Bain P.A."/>
            <person name="Manny A.R."/>
            <person name="Major K.M."/>
            <person name="Lambert F.N."/>
            <person name="Vulpe C.D."/>
            <person name="Tuck P."/>
            <person name="Blalock B.J."/>
            <person name="Lin Y.-Y."/>
            <person name="Smith M.E."/>
            <person name="Ochoa-Acuna H."/>
            <person name="Chen M.-J.M."/>
            <person name="Childers C.P."/>
            <person name="Qu J."/>
            <person name="Dugan S."/>
            <person name="Lee S.L."/>
            <person name="Chao H."/>
            <person name="Dinh H."/>
            <person name="Han Y."/>
            <person name="Doddapaneni H."/>
            <person name="Worley K.C."/>
            <person name="Muzny D.M."/>
            <person name="Gibbs R.A."/>
            <person name="Richards S."/>
        </authorList>
    </citation>
    <scope>NUCLEOTIDE SEQUENCE</scope>
    <source>
        <strain evidence="2">HAZT.00-mixed</strain>
        <tissue evidence="2">Whole organism</tissue>
    </source>
</reference>
<evidence type="ECO:0000256" key="1">
    <source>
        <dbReference type="SAM" id="SignalP"/>
    </source>
</evidence>
<evidence type="ECO:0000313" key="2">
    <source>
        <dbReference type="EMBL" id="KAA0186188.1"/>
    </source>
</evidence>
<dbReference type="EMBL" id="JQDR03015713">
    <property type="protein sequence ID" value="KAA0186188.1"/>
    <property type="molecule type" value="Genomic_DNA"/>
</dbReference>
<name>A0A6A0GS81_HYAAZ</name>
<accession>A0A6A0GS81</accession>
<gene>
    <name evidence="2" type="ORF">HAZT_HAZT010128</name>
</gene>
<reference evidence="2" key="1">
    <citation type="submission" date="2014-08" db="EMBL/GenBank/DDBJ databases">
        <authorList>
            <person name="Murali S."/>
            <person name="Richards S."/>
            <person name="Bandaranaike D."/>
            <person name="Bellair M."/>
            <person name="Blankenburg K."/>
            <person name="Chao H."/>
            <person name="Dinh H."/>
            <person name="Doddapaneni H."/>
            <person name="Dugan-Rocha S."/>
            <person name="Elkadiri S."/>
            <person name="Gnanaolivu R."/>
            <person name="Hughes D."/>
            <person name="Lee S."/>
            <person name="Li M."/>
            <person name="Ming W."/>
            <person name="Munidasa M."/>
            <person name="Muniz J."/>
            <person name="Nguyen L."/>
            <person name="Osuji N."/>
            <person name="Pu L.-L."/>
            <person name="Puazo M."/>
            <person name="Skinner E."/>
            <person name="Qu C."/>
            <person name="Quiroz J."/>
            <person name="Raj R."/>
            <person name="Weissenberger G."/>
            <person name="Xin Y."/>
            <person name="Zou X."/>
            <person name="Han Y."/>
            <person name="Worley K."/>
            <person name="Muzny D."/>
            <person name="Gibbs R."/>
        </authorList>
    </citation>
    <scope>NUCLEOTIDE SEQUENCE</scope>
    <source>
        <strain evidence="2">HAZT.00-mixed</strain>
        <tissue evidence="2">Whole organism</tissue>
    </source>
</reference>
<dbReference type="InterPro" id="IPR036179">
    <property type="entry name" value="Ig-like_dom_sf"/>
</dbReference>
<dbReference type="SUPFAM" id="SSF48726">
    <property type="entry name" value="Immunoglobulin"/>
    <property type="match status" value="1"/>
</dbReference>
<dbReference type="PANTHER" id="PTHR21261:SF15">
    <property type="entry name" value="BEATEN PATH IIIA, ISOFORM D-RELATED"/>
    <property type="match status" value="1"/>
</dbReference>
<feature type="chain" id="PRO_5025455571" description="Ig-like domain-containing protein" evidence="1">
    <location>
        <begin position="28"/>
        <end position="130"/>
    </location>
</feature>